<sequence>MSNNNQKAIQTLNHSDASKTMAKLRHQLKQWSNQYYVHDKPSVDDFIYDRAYENLVTLEKKYPDLITPDSPTQRVGGKTLPGFQKVRHQIPLLSLGDVFSKQELSDFVTNLRQEYPDDTEFNCEHKIDGLSISLRYENGRLVQGSTRGNGHVGEDITQNLLTIPSIPRKLTRPINIEARGECYMPKKSFLTLNQYRDQNGESVFANPRNAAAGSLRQLNPAVTARRHLSTFMYNVADYNDLKTNTQSGLLEELRELGFTINPNYEVAHNMDDIDRYVTKCTEQRSKLPYGIDGIVIKTNRLDLQMKIGHTVKDPKWAIAYKFPPEVVQSKVLGIDWTVGRTGIVTPTAKMNQVVLAGSRVSRASLHNPDYLKEKDIRIGDTVNLHKAGDIIPEISEYVPEKRPSNSKPYPIPVKCPSCGAKLVHLDGEVALRCINPKCPAQLIEQMNHFASRNAMDIDGLGPKIVHQLFDKNMVEDVASLYHLTHDQLMQLDKFGEKSTSNLLTAIKNSKSNSLERLLYGLGIRHVGSKAARLISEHFKTMDKIMNADSQSIAQINSMGDIIADSVVTYFRNPYAKQLVSELKSSGLNMKYVGRHRVANSYFNGKRIVLTGTLSKMTRSEASRWLENRGAHVTSSVSKKTDIVIAGTDPGSKYGKAQSLNISIWNEDYFLKQINNQ</sequence>
<dbReference type="AlphaFoldDB" id="A0A9W6ESM8"/>
<dbReference type="PANTHER" id="PTHR23389">
    <property type="entry name" value="CHROMOSOME TRANSMISSION FIDELITY FACTOR 18"/>
    <property type="match status" value="1"/>
</dbReference>
<dbReference type="SMART" id="SM00532">
    <property type="entry name" value="LIGANc"/>
    <property type="match status" value="1"/>
</dbReference>
<dbReference type="InterPro" id="IPR004150">
    <property type="entry name" value="NAD_DNA_ligase_OB"/>
</dbReference>
<comment type="similarity">
    <text evidence="12">Belongs to the NAD-dependent DNA ligase family. LigA subfamily.</text>
</comment>
<keyword evidence="8 12" id="KW-0520">NAD</keyword>
<dbReference type="FunFam" id="1.10.150.20:FF:000007">
    <property type="entry name" value="DNA ligase"/>
    <property type="match status" value="1"/>
</dbReference>
<dbReference type="Gene3D" id="6.20.10.30">
    <property type="match status" value="1"/>
</dbReference>
<feature type="binding site" evidence="12">
    <location>
        <position position="433"/>
    </location>
    <ligand>
        <name>Zn(2+)</name>
        <dbReference type="ChEBI" id="CHEBI:29105"/>
    </ligand>
</feature>
<evidence type="ECO:0000313" key="15">
    <source>
        <dbReference type="Proteomes" id="UP001144204"/>
    </source>
</evidence>
<evidence type="ECO:0000256" key="10">
    <source>
        <dbReference type="ARBA" id="ARBA00023211"/>
    </source>
</evidence>
<feature type="binding site" evidence="12">
    <location>
        <position position="415"/>
    </location>
    <ligand>
        <name>Zn(2+)</name>
        <dbReference type="ChEBI" id="CHEBI:29105"/>
    </ligand>
</feature>
<name>A0A9W6ESM8_9LACO</name>
<dbReference type="CDD" id="cd00114">
    <property type="entry name" value="LIGANc"/>
    <property type="match status" value="1"/>
</dbReference>
<keyword evidence="9 12" id="KW-0234">DNA repair</keyword>
<dbReference type="Pfam" id="PF01653">
    <property type="entry name" value="DNA_ligase_aden"/>
    <property type="match status" value="1"/>
</dbReference>
<dbReference type="InterPro" id="IPR010994">
    <property type="entry name" value="RuvA_2-like"/>
</dbReference>
<dbReference type="SUPFAM" id="SSF52113">
    <property type="entry name" value="BRCT domain"/>
    <property type="match status" value="1"/>
</dbReference>
<dbReference type="PIRSF" id="PIRSF001604">
    <property type="entry name" value="LigA"/>
    <property type="match status" value="1"/>
</dbReference>
<keyword evidence="7 12" id="KW-0460">Magnesium</keyword>
<dbReference type="InterPro" id="IPR004149">
    <property type="entry name" value="Znf_DNAligase_C4"/>
</dbReference>
<evidence type="ECO:0000256" key="8">
    <source>
        <dbReference type="ARBA" id="ARBA00023027"/>
    </source>
</evidence>
<evidence type="ECO:0000256" key="3">
    <source>
        <dbReference type="ARBA" id="ARBA00022705"/>
    </source>
</evidence>
<dbReference type="GO" id="GO:0003911">
    <property type="term" value="F:DNA ligase (NAD+) activity"/>
    <property type="evidence" value="ECO:0007669"/>
    <property type="project" value="UniProtKB-UniRule"/>
</dbReference>
<evidence type="ECO:0000256" key="5">
    <source>
        <dbReference type="ARBA" id="ARBA00022763"/>
    </source>
</evidence>
<comment type="function">
    <text evidence="1 12">DNA ligase that catalyzes the formation of phosphodiester linkages between 5'-phosphoryl and 3'-hydroxyl groups in double-stranded DNA using NAD as a coenzyme and as the energy source for the reaction. It is essential for DNA replication and repair of damaged DNA.</text>
</comment>
<dbReference type="Gene3D" id="1.10.287.610">
    <property type="entry name" value="Helix hairpin bin"/>
    <property type="match status" value="1"/>
</dbReference>
<dbReference type="FunFam" id="1.10.150.20:FF:000006">
    <property type="entry name" value="DNA ligase"/>
    <property type="match status" value="1"/>
</dbReference>
<dbReference type="PROSITE" id="PS50172">
    <property type="entry name" value="BRCT"/>
    <property type="match status" value="1"/>
</dbReference>
<dbReference type="Proteomes" id="UP001144204">
    <property type="component" value="Unassembled WGS sequence"/>
</dbReference>
<keyword evidence="6 12" id="KW-0862">Zinc</keyword>
<dbReference type="EMBL" id="BRPL01000002">
    <property type="protein sequence ID" value="GLB46642.1"/>
    <property type="molecule type" value="Genomic_DNA"/>
</dbReference>
<keyword evidence="3 12" id="KW-0235">DNA replication</keyword>
<reference evidence="14" key="1">
    <citation type="submission" date="2022-07" db="EMBL/GenBank/DDBJ databases">
        <authorList>
            <person name="Kouya T."/>
            <person name="Ishiyama Y."/>
        </authorList>
    </citation>
    <scope>NUCLEOTIDE SEQUENCE</scope>
    <source>
        <strain evidence="14">WR16-4</strain>
    </source>
</reference>
<accession>A0A9W6ESM8</accession>
<proteinExistence type="inferred from homology"/>
<dbReference type="GO" id="GO:0006281">
    <property type="term" value="P:DNA repair"/>
    <property type="evidence" value="ECO:0007669"/>
    <property type="project" value="UniProtKB-KW"/>
</dbReference>
<feature type="binding site" evidence="12">
    <location>
        <position position="297"/>
    </location>
    <ligand>
        <name>NAD(+)</name>
        <dbReference type="ChEBI" id="CHEBI:57540"/>
    </ligand>
</feature>
<feature type="binding site" evidence="12">
    <location>
        <begin position="94"/>
        <end position="95"/>
    </location>
    <ligand>
        <name>NAD(+)</name>
        <dbReference type="ChEBI" id="CHEBI:57540"/>
    </ligand>
</feature>
<dbReference type="GO" id="GO:0006260">
    <property type="term" value="P:DNA replication"/>
    <property type="evidence" value="ECO:0007669"/>
    <property type="project" value="UniProtKB-KW"/>
</dbReference>
<feature type="binding site" evidence="12">
    <location>
        <position position="321"/>
    </location>
    <ligand>
        <name>NAD(+)</name>
        <dbReference type="ChEBI" id="CHEBI:57540"/>
    </ligand>
</feature>
<dbReference type="NCBIfam" id="NF005932">
    <property type="entry name" value="PRK07956.1"/>
    <property type="match status" value="1"/>
</dbReference>
<feature type="binding site" evidence="12">
    <location>
        <position position="147"/>
    </location>
    <ligand>
        <name>NAD(+)</name>
        <dbReference type="ChEBI" id="CHEBI:57540"/>
    </ligand>
</feature>
<dbReference type="InterPro" id="IPR001357">
    <property type="entry name" value="BRCT_dom"/>
</dbReference>
<dbReference type="GO" id="GO:0046872">
    <property type="term" value="F:metal ion binding"/>
    <property type="evidence" value="ECO:0007669"/>
    <property type="project" value="UniProtKB-KW"/>
</dbReference>
<dbReference type="Pfam" id="PF00533">
    <property type="entry name" value="BRCT"/>
    <property type="match status" value="1"/>
</dbReference>
<keyword evidence="4 12" id="KW-0479">Metal-binding</keyword>
<keyword evidence="10 12" id="KW-0464">Manganese</keyword>
<feature type="active site" description="N6-AMP-lysine intermediate" evidence="12">
    <location>
        <position position="126"/>
    </location>
</feature>
<dbReference type="InterPro" id="IPR013840">
    <property type="entry name" value="DNAligase_N"/>
</dbReference>
<dbReference type="InterPro" id="IPR018239">
    <property type="entry name" value="DNA_ligase_AS"/>
</dbReference>
<dbReference type="InterPro" id="IPR012340">
    <property type="entry name" value="NA-bd_OB-fold"/>
</dbReference>
<evidence type="ECO:0000256" key="7">
    <source>
        <dbReference type="ARBA" id="ARBA00022842"/>
    </source>
</evidence>
<feature type="binding site" evidence="12">
    <location>
        <begin position="45"/>
        <end position="49"/>
    </location>
    <ligand>
        <name>NAD(+)</name>
        <dbReference type="ChEBI" id="CHEBI:57540"/>
    </ligand>
</feature>
<keyword evidence="2 12" id="KW-0436">Ligase</keyword>
<evidence type="ECO:0000256" key="11">
    <source>
        <dbReference type="ARBA" id="ARBA00034005"/>
    </source>
</evidence>
<evidence type="ECO:0000256" key="6">
    <source>
        <dbReference type="ARBA" id="ARBA00022833"/>
    </source>
</evidence>
<reference evidence="14" key="2">
    <citation type="journal article" date="2023" name="PLoS ONE">
        <title>Philodulcilactobacillus myokoensis gen. nov., sp. nov., a fructophilic, acidophilic, and agar-phobic lactic acid bacterium isolated from fermented vegetable extracts.</title>
        <authorList>
            <person name="Kouya T."/>
            <person name="Ishiyama Y."/>
            <person name="Ohashi S."/>
            <person name="Kumakubo R."/>
            <person name="Yamazaki T."/>
            <person name="Otaki T."/>
        </authorList>
    </citation>
    <scope>NUCLEOTIDE SEQUENCE</scope>
    <source>
        <strain evidence="14">WR16-4</strain>
    </source>
</reference>
<dbReference type="SUPFAM" id="SSF47781">
    <property type="entry name" value="RuvA domain 2-like"/>
    <property type="match status" value="1"/>
</dbReference>
<dbReference type="HAMAP" id="MF_01588">
    <property type="entry name" value="DNA_ligase_A"/>
    <property type="match status" value="1"/>
</dbReference>
<evidence type="ECO:0000313" key="14">
    <source>
        <dbReference type="EMBL" id="GLB46642.1"/>
    </source>
</evidence>
<feature type="binding site" evidence="12">
    <location>
        <position position="438"/>
    </location>
    <ligand>
        <name>Zn(2+)</name>
        <dbReference type="ChEBI" id="CHEBI:29105"/>
    </ligand>
</feature>
<dbReference type="PROSITE" id="PS01055">
    <property type="entry name" value="DNA_LIGASE_N1"/>
    <property type="match status" value="1"/>
</dbReference>
<protein>
    <recommendedName>
        <fullName evidence="12">DNA ligase</fullName>
        <ecNumber evidence="12">6.5.1.2</ecNumber>
    </recommendedName>
    <alternativeName>
        <fullName evidence="12">Polydeoxyribonucleotide synthase [NAD(+)]</fullName>
    </alternativeName>
</protein>
<keyword evidence="15" id="KW-1185">Reference proteome</keyword>
<dbReference type="Gene3D" id="3.40.50.10190">
    <property type="entry name" value="BRCT domain"/>
    <property type="match status" value="1"/>
</dbReference>
<evidence type="ECO:0000256" key="9">
    <source>
        <dbReference type="ARBA" id="ARBA00023204"/>
    </source>
</evidence>
<evidence type="ECO:0000256" key="12">
    <source>
        <dbReference type="HAMAP-Rule" id="MF_01588"/>
    </source>
</evidence>
<comment type="caution">
    <text evidence="14">The sequence shown here is derived from an EMBL/GenBank/DDBJ whole genome shotgun (WGS) entry which is preliminary data.</text>
</comment>
<dbReference type="SUPFAM" id="SSF50249">
    <property type="entry name" value="Nucleic acid-binding proteins"/>
    <property type="match status" value="1"/>
</dbReference>
<dbReference type="NCBIfam" id="TIGR00575">
    <property type="entry name" value="dnlj"/>
    <property type="match status" value="1"/>
</dbReference>
<dbReference type="Gene3D" id="1.10.150.20">
    <property type="entry name" value="5' to 3' exonuclease, C-terminal subdomain"/>
    <property type="match status" value="2"/>
</dbReference>
<dbReference type="InterPro" id="IPR001679">
    <property type="entry name" value="DNA_ligase"/>
</dbReference>
<feature type="binding site" evidence="12">
    <location>
        <position position="418"/>
    </location>
    <ligand>
        <name>Zn(2+)</name>
        <dbReference type="ChEBI" id="CHEBI:29105"/>
    </ligand>
</feature>
<dbReference type="CDD" id="cd17748">
    <property type="entry name" value="BRCT_DNA_ligase_like"/>
    <property type="match status" value="1"/>
</dbReference>
<comment type="cofactor">
    <cofactor evidence="12">
        <name>Mg(2+)</name>
        <dbReference type="ChEBI" id="CHEBI:18420"/>
    </cofactor>
    <cofactor evidence="12">
        <name>Mn(2+)</name>
        <dbReference type="ChEBI" id="CHEBI:29035"/>
    </cofactor>
</comment>
<dbReference type="Gene3D" id="2.40.50.140">
    <property type="entry name" value="Nucleic acid-binding proteins"/>
    <property type="match status" value="1"/>
</dbReference>
<dbReference type="GO" id="GO:0005829">
    <property type="term" value="C:cytosol"/>
    <property type="evidence" value="ECO:0007669"/>
    <property type="project" value="TreeGrafter"/>
</dbReference>
<dbReference type="FunFam" id="3.30.470.30:FF:000001">
    <property type="entry name" value="DNA ligase"/>
    <property type="match status" value="1"/>
</dbReference>
<dbReference type="Pfam" id="PF03120">
    <property type="entry name" value="OB_DNA_ligase"/>
    <property type="match status" value="1"/>
</dbReference>
<evidence type="ECO:0000259" key="13">
    <source>
        <dbReference type="PROSITE" id="PS50172"/>
    </source>
</evidence>
<gene>
    <name evidence="12 14" type="primary">ligA</name>
    <name evidence="14" type="ORF">WR164_06210</name>
</gene>
<dbReference type="Pfam" id="PF03119">
    <property type="entry name" value="DNA_ligase_ZBD"/>
    <property type="match status" value="1"/>
</dbReference>
<evidence type="ECO:0000256" key="2">
    <source>
        <dbReference type="ARBA" id="ARBA00022598"/>
    </source>
</evidence>
<organism evidence="14 15">
    <name type="scientific">Philodulcilactobacillus myokoensis</name>
    <dbReference type="NCBI Taxonomy" id="2929573"/>
    <lineage>
        <taxon>Bacteria</taxon>
        <taxon>Bacillati</taxon>
        <taxon>Bacillota</taxon>
        <taxon>Bacilli</taxon>
        <taxon>Lactobacillales</taxon>
        <taxon>Lactobacillaceae</taxon>
        <taxon>Philodulcilactobacillus</taxon>
    </lineage>
</organism>
<dbReference type="PANTHER" id="PTHR23389:SF9">
    <property type="entry name" value="DNA LIGASE"/>
    <property type="match status" value="1"/>
</dbReference>
<dbReference type="Pfam" id="PF12826">
    <property type="entry name" value="HHH_2"/>
    <property type="match status" value="1"/>
</dbReference>
<dbReference type="InterPro" id="IPR041663">
    <property type="entry name" value="DisA/LigA_HHH"/>
</dbReference>
<dbReference type="SUPFAM" id="SSF56091">
    <property type="entry name" value="DNA ligase/mRNA capping enzyme, catalytic domain"/>
    <property type="match status" value="1"/>
</dbReference>
<feature type="binding site" evidence="12">
    <location>
        <position position="124"/>
    </location>
    <ligand>
        <name>NAD(+)</name>
        <dbReference type="ChEBI" id="CHEBI:57540"/>
    </ligand>
</feature>
<dbReference type="SMART" id="SM00292">
    <property type="entry name" value="BRCT"/>
    <property type="match status" value="1"/>
</dbReference>
<dbReference type="InterPro" id="IPR036420">
    <property type="entry name" value="BRCT_dom_sf"/>
</dbReference>
<evidence type="ECO:0000256" key="1">
    <source>
        <dbReference type="ARBA" id="ARBA00004067"/>
    </source>
</evidence>
<dbReference type="Gene3D" id="3.30.470.30">
    <property type="entry name" value="DNA ligase/mRNA capping enzyme"/>
    <property type="match status" value="1"/>
</dbReference>
<evidence type="ECO:0000256" key="4">
    <source>
        <dbReference type="ARBA" id="ARBA00022723"/>
    </source>
</evidence>
<feature type="domain" description="BRCT" evidence="13">
    <location>
        <begin position="597"/>
        <end position="676"/>
    </location>
</feature>
<comment type="catalytic activity">
    <reaction evidence="11 12">
        <text>NAD(+) + (deoxyribonucleotide)n-3'-hydroxyl + 5'-phospho-(deoxyribonucleotide)m = (deoxyribonucleotide)n+m + AMP + beta-nicotinamide D-nucleotide.</text>
        <dbReference type="EC" id="6.5.1.2"/>
    </reaction>
</comment>
<dbReference type="InterPro" id="IPR013839">
    <property type="entry name" value="DNAligase_adenylation"/>
</dbReference>
<dbReference type="EC" id="6.5.1.2" evidence="12"/>
<keyword evidence="5 12" id="KW-0227">DNA damage</keyword>
<feature type="binding site" evidence="12">
    <location>
        <position position="181"/>
    </location>
    <ligand>
        <name>NAD(+)</name>
        <dbReference type="ChEBI" id="CHEBI:57540"/>
    </ligand>
</feature>